<dbReference type="RefSeq" id="WP_082411782.1">
    <property type="nucleotide sequence ID" value="NZ_AP019782.1"/>
</dbReference>
<dbReference type="Gene3D" id="1.10.1740.10">
    <property type="match status" value="1"/>
</dbReference>
<dbReference type="InterPro" id="IPR013249">
    <property type="entry name" value="RNA_pol_sigma70_r4_t2"/>
</dbReference>
<keyword evidence="8" id="KW-1185">Reference proteome</keyword>
<dbReference type="InterPro" id="IPR036388">
    <property type="entry name" value="WH-like_DNA-bd_sf"/>
</dbReference>
<protein>
    <submittedName>
        <fullName evidence="7">ECF sigma factor VreI</fullName>
    </submittedName>
</protein>
<evidence type="ECO:0000259" key="5">
    <source>
        <dbReference type="Pfam" id="PF04542"/>
    </source>
</evidence>
<dbReference type="Pfam" id="PF08281">
    <property type="entry name" value="Sigma70_r4_2"/>
    <property type="match status" value="1"/>
</dbReference>
<dbReference type="SUPFAM" id="SSF88659">
    <property type="entry name" value="Sigma3 and sigma4 domains of RNA polymerase sigma factors"/>
    <property type="match status" value="1"/>
</dbReference>
<proteinExistence type="inferred from homology"/>
<feature type="domain" description="RNA polymerase sigma factor 70 region 4 type 2" evidence="6">
    <location>
        <begin position="112"/>
        <end position="163"/>
    </location>
</feature>
<evidence type="ECO:0000256" key="4">
    <source>
        <dbReference type="ARBA" id="ARBA00023163"/>
    </source>
</evidence>
<dbReference type="GO" id="GO:0016987">
    <property type="term" value="F:sigma factor activity"/>
    <property type="evidence" value="ECO:0007669"/>
    <property type="project" value="UniProtKB-KW"/>
</dbReference>
<dbReference type="SUPFAM" id="SSF88946">
    <property type="entry name" value="Sigma2 domain of RNA polymerase sigma factors"/>
    <property type="match status" value="1"/>
</dbReference>
<feature type="domain" description="RNA polymerase sigma-70 region 2" evidence="5">
    <location>
        <begin position="16"/>
        <end position="76"/>
    </location>
</feature>
<dbReference type="InterPro" id="IPR013324">
    <property type="entry name" value="RNA_pol_sigma_r3/r4-like"/>
</dbReference>
<keyword evidence="3" id="KW-0731">Sigma factor</keyword>
<dbReference type="GO" id="GO:0006352">
    <property type="term" value="P:DNA-templated transcription initiation"/>
    <property type="evidence" value="ECO:0007669"/>
    <property type="project" value="InterPro"/>
</dbReference>
<dbReference type="EMBL" id="AP019782">
    <property type="protein sequence ID" value="BBL71161.1"/>
    <property type="molecule type" value="Genomic_DNA"/>
</dbReference>
<dbReference type="PANTHER" id="PTHR43133:SF63">
    <property type="entry name" value="RNA POLYMERASE SIGMA FACTOR FECI-RELATED"/>
    <property type="match status" value="1"/>
</dbReference>
<dbReference type="PANTHER" id="PTHR43133">
    <property type="entry name" value="RNA POLYMERASE ECF-TYPE SIGMA FACTO"/>
    <property type="match status" value="1"/>
</dbReference>
<gene>
    <name evidence="7" type="primary">vreI</name>
    <name evidence="7" type="ORF">MoryE10_17670</name>
</gene>
<dbReference type="KEGG" id="moz:MoryE10_17670"/>
<dbReference type="Gene3D" id="1.10.10.10">
    <property type="entry name" value="Winged helix-like DNA-binding domain superfamily/Winged helix DNA-binding domain"/>
    <property type="match status" value="1"/>
</dbReference>
<name>A0A8D5AKI2_9GAMM</name>
<accession>A0A8D5AKI2</accession>
<keyword evidence="2" id="KW-0805">Transcription regulation</keyword>
<dbReference type="InterPro" id="IPR014284">
    <property type="entry name" value="RNA_pol_sigma-70_dom"/>
</dbReference>
<dbReference type="InterPro" id="IPR013325">
    <property type="entry name" value="RNA_pol_sigma_r2"/>
</dbReference>
<evidence type="ECO:0000256" key="2">
    <source>
        <dbReference type="ARBA" id="ARBA00023015"/>
    </source>
</evidence>
<dbReference type="NCBIfam" id="TIGR02937">
    <property type="entry name" value="sigma70-ECF"/>
    <property type="match status" value="1"/>
</dbReference>
<evidence type="ECO:0000313" key="7">
    <source>
        <dbReference type="EMBL" id="BBL71161.1"/>
    </source>
</evidence>
<dbReference type="InterPro" id="IPR039425">
    <property type="entry name" value="RNA_pol_sigma-70-like"/>
</dbReference>
<keyword evidence="4" id="KW-0804">Transcription</keyword>
<organism evidence="7 8">
    <name type="scientific">Methylogaea oryzae</name>
    <dbReference type="NCBI Taxonomy" id="1295382"/>
    <lineage>
        <taxon>Bacteria</taxon>
        <taxon>Pseudomonadati</taxon>
        <taxon>Pseudomonadota</taxon>
        <taxon>Gammaproteobacteria</taxon>
        <taxon>Methylococcales</taxon>
        <taxon>Methylococcaceae</taxon>
        <taxon>Methylogaea</taxon>
    </lineage>
</organism>
<evidence type="ECO:0000259" key="6">
    <source>
        <dbReference type="Pfam" id="PF08281"/>
    </source>
</evidence>
<comment type="similarity">
    <text evidence="1">Belongs to the sigma-70 factor family. ECF subfamily.</text>
</comment>
<dbReference type="GO" id="GO:0003677">
    <property type="term" value="F:DNA binding"/>
    <property type="evidence" value="ECO:0007669"/>
    <property type="project" value="InterPro"/>
</dbReference>
<dbReference type="Pfam" id="PF04542">
    <property type="entry name" value="Sigma70_r2"/>
    <property type="match status" value="1"/>
</dbReference>
<dbReference type="AlphaFoldDB" id="A0A8D5AKI2"/>
<dbReference type="InterPro" id="IPR007627">
    <property type="entry name" value="RNA_pol_sigma70_r2"/>
</dbReference>
<reference evidence="7" key="1">
    <citation type="submission" date="2019-06" db="EMBL/GenBank/DDBJ databases">
        <title>Complete genome sequence of Methylogaea oryzae strain JCM16910.</title>
        <authorList>
            <person name="Asakawa S."/>
        </authorList>
    </citation>
    <scope>NUCLEOTIDE SEQUENCE</scope>
    <source>
        <strain evidence="7">E10</strain>
    </source>
</reference>
<sequence length="170" mass="19275">MAFYRQNVLQQLYIDSHDELEGLLFARLRCRDTAADLSQEAFLRLHDSEDLSAIGNLRGYLFRIAMNLLNDHYRSAGVRSGATGEEAEELLANLPDCRSAETVVMAEEQLDSVAAALAELSPLCQRIFYLNRFEGRKHKDIAERLGISVRTVEDNLARALRHCVRRLPRG</sequence>
<dbReference type="Proteomes" id="UP000824988">
    <property type="component" value="Chromosome"/>
</dbReference>
<evidence type="ECO:0000256" key="1">
    <source>
        <dbReference type="ARBA" id="ARBA00010641"/>
    </source>
</evidence>
<evidence type="ECO:0000256" key="3">
    <source>
        <dbReference type="ARBA" id="ARBA00023082"/>
    </source>
</evidence>
<evidence type="ECO:0000313" key="8">
    <source>
        <dbReference type="Proteomes" id="UP000824988"/>
    </source>
</evidence>